<dbReference type="eggNOG" id="ENOG5032Y82">
    <property type="taxonomic scope" value="Bacteria"/>
</dbReference>
<evidence type="ECO:0008006" key="3">
    <source>
        <dbReference type="Google" id="ProtNLM"/>
    </source>
</evidence>
<gene>
    <name evidence="1" type="ORF">Lokhon_01069</name>
</gene>
<dbReference type="RefSeq" id="WP_017928215.1">
    <property type="nucleotide sequence ID" value="NZ_KB822997.1"/>
</dbReference>
<dbReference type="PROSITE" id="PS51257">
    <property type="entry name" value="PROKAR_LIPOPROTEIN"/>
    <property type="match status" value="1"/>
</dbReference>
<sequence>MRIIISIIALSALAACGSGRPSGPISRACEASDRPGANVALCSCVQGAADATLSGSEQRRAAKFFDDPQRAQDTRQEDGSGAFWSRYKAFANRAEAICR</sequence>
<dbReference type="AlphaFoldDB" id="A0A017HD20"/>
<keyword evidence="2" id="KW-1185">Reference proteome</keyword>
<evidence type="ECO:0000313" key="2">
    <source>
        <dbReference type="Proteomes" id="UP000025047"/>
    </source>
</evidence>
<dbReference type="OrthoDB" id="7659053at2"/>
<comment type="caution">
    <text evidence="1">The sequence shown here is derived from an EMBL/GenBank/DDBJ whole genome shotgun (WGS) entry which is preliminary data.</text>
</comment>
<accession>A0A017HD20</accession>
<dbReference type="PATRIC" id="fig|1122180.6.peg.1061"/>
<dbReference type="EMBL" id="APGJ01000004">
    <property type="protein sequence ID" value="EYD72276.1"/>
    <property type="molecule type" value="Genomic_DNA"/>
</dbReference>
<dbReference type="STRING" id="1122180.Lokhon_01069"/>
<reference evidence="1 2" key="1">
    <citation type="submission" date="2013-03" db="EMBL/GenBank/DDBJ databases">
        <authorList>
            <person name="Fiebig A."/>
            <person name="Goeker M."/>
            <person name="Klenk H.-P.P."/>
        </authorList>
    </citation>
    <scope>NUCLEOTIDE SEQUENCE [LARGE SCALE GENOMIC DNA]</scope>
    <source>
        <strain evidence="1 2">DSM 17492</strain>
    </source>
</reference>
<protein>
    <recommendedName>
        <fullName evidence="3">Arginine transporter</fullName>
    </recommendedName>
</protein>
<organism evidence="1 2">
    <name type="scientific">Limimaricola hongkongensis DSM 17492</name>
    <dbReference type="NCBI Taxonomy" id="1122180"/>
    <lineage>
        <taxon>Bacteria</taxon>
        <taxon>Pseudomonadati</taxon>
        <taxon>Pseudomonadota</taxon>
        <taxon>Alphaproteobacteria</taxon>
        <taxon>Rhodobacterales</taxon>
        <taxon>Paracoccaceae</taxon>
        <taxon>Limimaricola</taxon>
    </lineage>
</organism>
<proteinExistence type="predicted"/>
<dbReference type="HOGENOM" id="CLU_157267_1_0_5"/>
<name>A0A017HD20_9RHOB</name>
<evidence type="ECO:0000313" key="1">
    <source>
        <dbReference type="EMBL" id="EYD72276.1"/>
    </source>
</evidence>
<dbReference type="Proteomes" id="UP000025047">
    <property type="component" value="Unassembled WGS sequence"/>
</dbReference>